<dbReference type="EMBL" id="JAVRAA010000005">
    <property type="protein sequence ID" value="MDT0337457.1"/>
    <property type="molecule type" value="Genomic_DNA"/>
</dbReference>
<accession>A0AAE4K6N7</accession>
<dbReference type="RefSeq" id="WP_284076924.1">
    <property type="nucleotide sequence ID" value="NZ_JAVLSM010000007.1"/>
</dbReference>
<name>A0AAE4K6N7_9BURK</name>
<comment type="caution">
    <text evidence="1">The sequence shown here is derived from an EMBL/GenBank/DDBJ whole genome shotgun (WGS) entry which is preliminary data.</text>
</comment>
<proteinExistence type="predicted"/>
<sequence>MPKAVITKTKDHRGDLVVRVAGVRIGTATHNPATKDSPASWTLWVDTHYQIAQTVIRAASAAEVRGHAEALFERSIQKDSI</sequence>
<evidence type="ECO:0000313" key="1">
    <source>
        <dbReference type="EMBL" id="MDT0337457.1"/>
    </source>
</evidence>
<dbReference type="AlphaFoldDB" id="A0AAE4K6N7"/>
<gene>
    <name evidence="1" type="ORF">RJN63_11505</name>
</gene>
<reference evidence="1" key="1">
    <citation type="submission" date="2023-02" db="EMBL/GenBank/DDBJ databases">
        <title>Description of Herbaspirillum huttiense subsp. nephrolepsisexaltata and Herbaspirillum huttiense subsp. lycopersicon.</title>
        <authorList>
            <person name="Poudel M."/>
            <person name="Sharma A."/>
            <person name="Goss E."/>
            <person name="Tapia J.H."/>
            <person name="Harmon C.M."/>
            <person name="Jones J.B."/>
        </authorList>
    </citation>
    <scope>NUCLEOTIDE SEQUENCE</scope>
    <source>
        <strain evidence="1">NC40101</strain>
    </source>
</reference>
<protein>
    <submittedName>
        <fullName evidence="1">Uncharacterized protein</fullName>
    </submittedName>
</protein>
<organism evidence="1">
    <name type="scientific">Herbaspirillum huttiense subsp. nephrolepidis</name>
    <dbReference type="NCBI Taxonomy" id="3075126"/>
    <lineage>
        <taxon>Bacteria</taxon>
        <taxon>Pseudomonadati</taxon>
        <taxon>Pseudomonadota</taxon>
        <taxon>Betaproteobacteria</taxon>
        <taxon>Burkholderiales</taxon>
        <taxon>Oxalobacteraceae</taxon>
        <taxon>Herbaspirillum</taxon>
    </lineage>
</organism>